<dbReference type="Proteomes" id="UP000594263">
    <property type="component" value="Unplaced"/>
</dbReference>
<sequence>MKIFGWMQNKLSGIAAKNGPGGAAASRNYGSKKEAVKEEFSDWPQGLLTIGTFGNNEPEPILEEDPSSSPDLSDFTPEEVGKLQEELKKLLSRKSAPKASKEITELPLDKFLNCPSSLEIERRIRSSFGCDSGADPDEDINKTISVILGKCKEVSAANKKKDIRKKSVSFLLKKMFACGSGFAPAPSLRDPLPESRMEKLLRAMIYKTRFPQPSARPSSATRYLENRQVQRNRSESDEERREKESSRSKWVKTDSEYIVLEI</sequence>
<dbReference type="GO" id="GO:0040008">
    <property type="term" value="P:regulation of growth"/>
    <property type="evidence" value="ECO:0007669"/>
    <property type="project" value="InterPro"/>
</dbReference>
<dbReference type="AlphaFoldDB" id="A0A7N0RH66"/>
<feature type="region of interest" description="Disordered" evidence="3">
    <location>
        <begin position="52"/>
        <end position="77"/>
    </location>
</feature>
<dbReference type="PANTHER" id="PTHR34045:SF3">
    <property type="entry name" value="PROTEIN LAZY 4"/>
    <property type="match status" value="1"/>
</dbReference>
<dbReference type="EnsemblPlants" id="Kaladp0011s0427.1.v1.1">
    <property type="protein sequence ID" value="Kaladp0011s0427.1.v1.1"/>
    <property type="gene ID" value="Kaladp0011s0427.v1.1"/>
</dbReference>
<reference evidence="4" key="1">
    <citation type="submission" date="2021-01" db="UniProtKB">
        <authorList>
            <consortium name="EnsemblPlants"/>
        </authorList>
    </citation>
    <scope>IDENTIFICATION</scope>
</reference>
<feature type="region of interest" description="Disordered" evidence="3">
    <location>
        <begin position="211"/>
        <end position="250"/>
    </location>
</feature>
<dbReference type="Gramene" id="Kaladp0011s0427.1.v1.1">
    <property type="protein sequence ID" value="Kaladp0011s0427.1.v1.1"/>
    <property type="gene ID" value="Kaladp0011s0427.v1.1"/>
</dbReference>
<dbReference type="OMA" id="HAKQEPR"/>
<dbReference type="PANTHER" id="PTHR34045">
    <property type="entry name" value="OS03G0406300 PROTEIN"/>
    <property type="match status" value="1"/>
</dbReference>
<accession>A0A7N0RH66</accession>
<evidence type="ECO:0000256" key="3">
    <source>
        <dbReference type="SAM" id="MobiDB-lite"/>
    </source>
</evidence>
<protein>
    <submittedName>
        <fullName evidence="4">Uncharacterized protein</fullName>
    </submittedName>
</protein>
<feature type="compositionally biased region" description="Basic and acidic residues" evidence="3">
    <location>
        <begin position="232"/>
        <end position="250"/>
    </location>
</feature>
<keyword evidence="1" id="KW-0341">Growth regulation</keyword>
<comment type="similarity">
    <text evidence="2">Belongs to the LAZY family.</text>
</comment>
<dbReference type="InterPro" id="IPR044683">
    <property type="entry name" value="LAZY"/>
</dbReference>
<evidence type="ECO:0000313" key="5">
    <source>
        <dbReference type="Proteomes" id="UP000594263"/>
    </source>
</evidence>
<proteinExistence type="inferred from homology"/>
<organism evidence="4 5">
    <name type="scientific">Kalanchoe fedtschenkoi</name>
    <name type="common">Lavender scallops</name>
    <name type="synonym">South American air plant</name>
    <dbReference type="NCBI Taxonomy" id="63787"/>
    <lineage>
        <taxon>Eukaryota</taxon>
        <taxon>Viridiplantae</taxon>
        <taxon>Streptophyta</taxon>
        <taxon>Embryophyta</taxon>
        <taxon>Tracheophyta</taxon>
        <taxon>Spermatophyta</taxon>
        <taxon>Magnoliopsida</taxon>
        <taxon>eudicotyledons</taxon>
        <taxon>Gunneridae</taxon>
        <taxon>Pentapetalae</taxon>
        <taxon>Saxifragales</taxon>
        <taxon>Crassulaceae</taxon>
        <taxon>Kalanchoe</taxon>
    </lineage>
</organism>
<evidence type="ECO:0000256" key="1">
    <source>
        <dbReference type="ARBA" id="ARBA00022604"/>
    </source>
</evidence>
<evidence type="ECO:0000313" key="4">
    <source>
        <dbReference type="EnsemblPlants" id="Kaladp0011s0427.1.v1.1"/>
    </source>
</evidence>
<evidence type="ECO:0000256" key="2">
    <source>
        <dbReference type="ARBA" id="ARBA00024198"/>
    </source>
</evidence>
<name>A0A7N0RH66_KALFE</name>
<keyword evidence="5" id="KW-1185">Reference proteome</keyword>
<dbReference type="GO" id="GO:0009630">
    <property type="term" value="P:gravitropism"/>
    <property type="evidence" value="ECO:0007669"/>
    <property type="project" value="InterPro"/>
</dbReference>